<evidence type="ECO:0000313" key="2">
    <source>
        <dbReference type="EMBL" id="PIK60396.1"/>
    </source>
</evidence>
<evidence type="ECO:0000256" key="1">
    <source>
        <dbReference type="SAM" id="MobiDB-lite"/>
    </source>
</evidence>
<evidence type="ECO:0000313" key="3">
    <source>
        <dbReference type="Proteomes" id="UP000230750"/>
    </source>
</evidence>
<dbReference type="Proteomes" id="UP000230750">
    <property type="component" value="Unassembled WGS sequence"/>
</dbReference>
<proteinExistence type="predicted"/>
<feature type="region of interest" description="Disordered" evidence="1">
    <location>
        <begin position="141"/>
        <end position="214"/>
    </location>
</feature>
<reference evidence="2 3" key="1">
    <citation type="journal article" date="2017" name="PLoS Biol.">
        <title>The sea cucumber genome provides insights into morphological evolution and visceral regeneration.</title>
        <authorList>
            <person name="Zhang X."/>
            <person name="Sun L."/>
            <person name="Yuan J."/>
            <person name="Sun Y."/>
            <person name="Gao Y."/>
            <person name="Zhang L."/>
            <person name="Li S."/>
            <person name="Dai H."/>
            <person name="Hamel J.F."/>
            <person name="Liu C."/>
            <person name="Yu Y."/>
            <person name="Liu S."/>
            <person name="Lin W."/>
            <person name="Guo K."/>
            <person name="Jin S."/>
            <person name="Xu P."/>
            <person name="Storey K.B."/>
            <person name="Huan P."/>
            <person name="Zhang T."/>
            <person name="Zhou Y."/>
            <person name="Zhang J."/>
            <person name="Lin C."/>
            <person name="Li X."/>
            <person name="Xing L."/>
            <person name="Huo D."/>
            <person name="Sun M."/>
            <person name="Wang L."/>
            <person name="Mercier A."/>
            <person name="Li F."/>
            <person name="Yang H."/>
            <person name="Xiang J."/>
        </authorList>
    </citation>
    <scope>NUCLEOTIDE SEQUENCE [LARGE SCALE GENOMIC DNA]</scope>
    <source>
        <strain evidence="2">Shaxun</strain>
        <tissue evidence="2">Muscle</tissue>
    </source>
</reference>
<accession>A0A2G8LJF4</accession>
<protein>
    <submittedName>
        <fullName evidence="2">Uncharacterized protein</fullName>
    </submittedName>
</protein>
<organism evidence="2 3">
    <name type="scientific">Stichopus japonicus</name>
    <name type="common">Sea cucumber</name>
    <dbReference type="NCBI Taxonomy" id="307972"/>
    <lineage>
        <taxon>Eukaryota</taxon>
        <taxon>Metazoa</taxon>
        <taxon>Echinodermata</taxon>
        <taxon>Eleutherozoa</taxon>
        <taxon>Echinozoa</taxon>
        <taxon>Holothuroidea</taxon>
        <taxon>Aspidochirotacea</taxon>
        <taxon>Aspidochirotida</taxon>
        <taxon>Stichopodidae</taxon>
        <taxon>Apostichopus</taxon>
    </lineage>
</organism>
<gene>
    <name evidence="2" type="ORF">BSL78_02694</name>
</gene>
<feature type="compositionally biased region" description="Basic and acidic residues" evidence="1">
    <location>
        <begin position="141"/>
        <end position="177"/>
    </location>
</feature>
<dbReference type="AlphaFoldDB" id="A0A2G8LJF4"/>
<dbReference type="EMBL" id="MRZV01000058">
    <property type="protein sequence ID" value="PIK60396.1"/>
    <property type="molecule type" value="Genomic_DNA"/>
</dbReference>
<comment type="caution">
    <text evidence="2">The sequence shown here is derived from an EMBL/GenBank/DDBJ whole genome shotgun (WGS) entry which is preliminary data.</text>
</comment>
<feature type="compositionally biased region" description="Basic residues" evidence="1">
    <location>
        <begin position="203"/>
        <end position="214"/>
    </location>
</feature>
<name>A0A2G8LJF4_STIJA</name>
<sequence>MRNTLTAQITDFSDEVAMAKMELRQAAEEVERNIGSFSPDIDASIPKRGCQEGIEERDGQPLFHFGFKDASRIQVINVIAVIDMTSCEIINSPLVPVGGRKGGESIQGSMWTGHMFGSGEEDDEDILLHLFCEHLAEGKTGEHATHDGHQRRGDAGNPRGDGEARIGALRGEEEYGKGMKHLKGSRESLPERGEEPNGNPTRRLLRPRALKLLP</sequence>
<feature type="compositionally biased region" description="Basic and acidic residues" evidence="1">
    <location>
        <begin position="184"/>
        <end position="195"/>
    </location>
</feature>
<keyword evidence="3" id="KW-1185">Reference proteome</keyword>